<sequence length="471" mass="51285">MAWKDRLQNASFRGVPFKVEEESAVVGRRMETHEFPNRDKPYSEDLGKVTFRPTITAYVIGDDCFDQRDKLIEALNKPGPGALVHPTFGELQVCVDGDIRVSTTNNEGRMVRFDLRFVEAGELSYPTSGAATAQNLTSSCSALNKCISDDFNNFSIDGVADFIQNDVMKSATGMMGYVSDSMKMVDSAVSDAARLMQGDISVLLPPPSSGKTFVDQLQTMWRAGNRLYGNSGDLFAMIKSFSGISLGSDLAPRGVWKTDSATTKTTKEQSNYVASAIRATAISEAANTVVDLPVPGSQMMVGQDTPSGWATVSHPALNDAPQISTPTAVPSWDELVEIRDTLNSALDKEMSRTGNDQIFSALRRVKADLNTDIKQRLKQTEKSATIKLPESLPALVLAAQIYDDANRADELIQRNKIAHPGFIPAQSIRISSLGMQLPPVYFSITEQQIEATASDYLNWAISVEKAAALGF</sequence>
<reference evidence="2 3" key="1">
    <citation type="submission" date="2018-09" db="EMBL/GenBank/DDBJ databases">
        <title>Draft genome sequence of Buttiauxella izardii CCUG 35510T.</title>
        <authorList>
            <person name="Salva-Serra F."/>
            <person name="Marathe N."/>
            <person name="Moore E."/>
            <person name="Stadler-Svensson L."/>
            <person name="Engstrom-Jakobsson H."/>
        </authorList>
    </citation>
    <scope>NUCLEOTIDE SEQUENCE [LARGE SCALE GENOMIC DNA]</scope>
    <source>
        <strain evidence="2 3">CCUG 35510</strain>
    </source>
</reference>
<keyword evidence="3" id="KW-1185">Reference proteome</keyword>
<evidence type="ECO:0000313" key="3">
    <source>
        <dbReference type="Proteomes" id="UP000276295"/>
    </source>
</evidence>
<evidence type="ECO:0000259" key="1">
    <source>
        <dbReference type="Pfam" id="PF07157"/>
    </source>
</evidence>
<comment type="caution">
    <text evidence="2">The sequence shown here is derived from an EMBL/GenBank/DDBJ whole genome shotgun (WGS) entry which is preliminary data.</text>
</comment>
<dbReference type="InterPro" id="IPR009826">
    <property type="entry name" value="DNA_circ_N"/>
</dbReference>
<dbReference type="Proteomes" id="UP000276295">
    <property type="component" value="Unassembled WGS sequence"/>
</dbReference>
<proteinExistence type="predicted"/>
<dbReference type="OrthoDB" id="378644at2"/>
<name>A0A3A5JXS5_9ENTR</name>
<evidence type="ECO:0000313" key="2">
    <source>
        <dbReference type="EMBL" id="RJT26925.1"/>
    </source>
</evidence>
<dbReference type="AlphaFoldDB" id="A0A3A5JXS5"/>
<gene>
    <name evidence="2" type="ORF">D6029_03825</name>
</gene>
<feature type="domain" description="DNA circulation N-terminal" evidence="1">
    <location>
        <begin position="7"/>
        <end position="93"/>
    </location>
</feature>
<dbReference type="Pfam" id="PF07157">
    <property type="entry name" value="DNA_circ_N"/>
    <property type="match status" value="1"/>
</dbReference>
<dbReference type="Gene3D" id="2.60.120.10">
    <property type="entry name" value="Jelly Rolls"/>
    <property type="match status" value="1"/>
</dbReference>
<organism evidence="2 3">
    <name type="scientific">Buttiauxella izardii</name>
    <dbReference type="NCBI Taxonomy" id="82991"/>
    <lineage>
        <taxon>Bacteria</taxon>
        <taxon>Pseudomonadati</taxon>
        <taxon>Pseudomonadota</taxon>
        <taxon>Gammaproteobacteria</taxon>
        <taxon>Enterobacterales</taxon>
        <taxon>Enterobacteriaceae</taxon>
        <taxon>Buttiauxella</taxon>
    </lineage>
</organism>
<dbReference type="EMBL" id="QZWH01000006">
    <property type="protein sequence ID" value="RJT26925.1"/>
    <property type="molecule type" value="Genomic_DNA"/>
</dbReference>
<accession>A0A3A5JXS5</accession>
<dbReference type="InterPro" id="IPR014710">
    <property type="entry name" value="RmlC-like_jellyroll"/>
</dbReference>
<protein>
    <submittedName>
        <fullName evidence="2">DNA circularization protein</fullName>
    </submittedName>
</protein>